<dbReference type="RefSeq" id="XP_043016252.1">
    <property type="nucleotide sequence ID" value="XM_043147542.1"/>
</dbReference>
<comment type="caution">
    <text evidence="3">The sequence shown here is derived from an EMBL/GenBank/DDBJ whole genome shotgun (WGS) entry which is preliminary data.</text>
</comment>
<organism evidence="3 4">
    <name type="scientific">Marasmius oreades</name>
    <name type="common">fairy-ring Marasmius</name>
    <dbReference type="NCBI Taxonomy" id="181124"/>
    <lineage>
        <taxon>Eukaryota</taxon>
        <taxon>Fungi</taxon>
        <taxon>Dikarya</taxon>
        <taxon>Basidiomycota</taxon>
        <taxon>Agaricomycotina</taxon>
        <taxon>Agaricomycetes</taxon>
        <taxon>Agaricomycetidae</taxon>
        <taxon>Agaricales</taxon>
        <taxon>Marasmiineae</taxon>
        <taxon>Marasmiaceae</taxon>
        <taxon>Marasmius</taxon>
    </lineage>
</organism>
<dbReference type="KEGG" id="more:E1B28_001594"/>
<dbReference type="GeneID" id="66070670"/>
<dbReference type="Proteomes" id="UP001049176">
    <property type="component" value="Chromosome 1"/>
</dbReference>
<feature type="transmembrane region" description="Helical" evidence="2">
    <location>
        <begin position="187"/>
        <end position="207"/>
    </location>
</feature>
<feature type="transmembrane region" description="Helical" evidence="2">
    <location>
        <begin position="253"/>
        <end position="270"/>
    </location>
</feature>
<dbReference type="InterPro" id="IPR036259">
    <property type="entry name" value="MFS_trans_sf"/>
</dbReference>
<keyword evidence="4" id="KW-1185">Reference proteome</keyword>
<evidence type="ECO:0000256" key="1">
    <source>
        <dbReference type="SAM" id="MobiDB-lite"/>
    </source>
</evidence>
<feature type="transmembrane region" description="Helical" evidence="2">
    <location>
        <begin position="276"/>
        <end position="293"/>
    </location>
</feature>
<keyword evidence="2" id="KW-0472">Membrane</keyword>
<gene>
    <name evidence="3" type="ORF">E1B28_001594</name>
</gene>
<accession>A0A9P7V3W4</accession>
<protein>
    <submittedName>
        <fullName evidence="3">Uncharacterized protein</fullName>
    </submittedName>
</protein>
<evidence type="ECO:0000313" key="4">
    <source>
        <dbReference type="Proteomes" id="UP001049176"/>
    </source>
</evidence>
<dbReference type="EMBL" id="CM032181">
    <property type="protein sequence ID" value="KAG7099782.1"/>
    <property type="molecule type" value="Genomic_DNA"/>
</dbReference>
<evidence type="ECO:0000313" key="3">
    <source>
        <dbReference type="EMBL" id="KAG7099782.1"/>
    </source>
</evidence>
<dbReference type="SUPFAM" id="SSF103473">
    <property type="entry name" value="MFS general substrate transporter"/>
    <property type="match status" value="1"/>
</dbReference>
<evidence type="ECO:0000256" key="2">
    <source>
        <dbReference type="SAM" id="Phobius"/>
    </source>
</evidence>
<feature type="transmembrane region" description="Helical" evidence="2">
    <location>
        <begin position="155"/>
        <end position="175"/>
    </location>
</feature>
<sequence>MSATLIATPADYCQKNGSGLRGRRWSVNPPLPQNPFGIGRAAESDAQNESAIEEDESLPPNEAAATTSTPTLPSPLSNVYMSCYSTNIYIPRHQDVGALGSPTPSGSSTPFLPTPASEFPPSTPVDRSGSIIQLIGGEPIASPPPSLERVKRRLASAYFILFLCGWGDGVTGTVLPYLKAHFQMSDLLTSGLFCGGTIGFFLGTFIVEPVMHALGLYHLGGPANRSLFPAWLTHKRRRSSDDTEAFSASQSRYLTLVLASVVHSSFFVLMGIRQGFGAMFVAYAIAALARAFLTASL</sequence>
<keyword evidence="2" id="KW-0812">Transmembrane</keyword>
<name>A0A9P7V3W4_9AGAR</name>
<feature type="region of interest" description="Disordered" evidence="1">
    <location>
        <begin position="17"/>
        <end position="71"/>
    </location>
</feature>
<reference evidence="3" key="1">
    <citation type="journal article" date="2021" name="Genome Biol. Evol.">
        <title>The assembled and annotated genome of the fairy-ring fungus Marasmius oreades.</title>
        <authorList>
            <person name="Hiltunen M."/>
            <person name="Ament-Velasquez S.L."/>
            <person name="Johannesson H."/>
        </authorList>
    </citation>
    <scope>NUCLEOTIDE SEQUENCE</scope>
    <source>
        <strain evidence="3">03SP1</strain>
    </source>
</reference>
<dbReference type="OrthoDB" id="413079at2759"/>
<proteinExistence type="predicted"/>
<dbReference type="AlphaFoldDB" id="A0A9P7V3W4"/>
<keyword evidence="2" id="KW-1133">Transmembrane helix</keyword>